<dbReference type="Gene3D" id="1.50.10.100">
    <property type="entry name" value="Chondroitin AC/alginate lyase"/>
    <property type="match status" value="1"/>
</dbReference>
<dbReference type="PANTHER" id="PTHR39210">
    <property type="entry name" value="HEPARIN-SULFATE LYASE"/>
    <property type="match status" value="1"/>
</dbReference>
<keyword evidence="4" id="KW-0456">Lyase</keyword>
<evidence type="ECO:0000313" key="8">
    <source>
        <dbReference type="Proteomes" id="UP000515679"/>
    </source>
</evidence>
<dbReference type="KEGG" id="cchl:FPL14_11350"/>
<dbReference type="Pfam" id="PF16889">
    <property type="entry name" value="Hepar_II_III_N"/>
    <property type="match status" value="1"/>
</dbReference>
<dbReference type="AlphaFoldDB" id="A0A7G5BXN0"/>
<organism evidence="7 8">
    <name type="scientific">Cohnella cholangitidis</name>
    <dbReference type="NCBI Taxonomy" id="2598458"/>
    <lineage>
        <taxon>Bacteria</taxon>
        <taxon>Bacillati</taxon>
        <taxon>Bacillota</taxon>
        <taxon>Bacilli</taxon>
        <taxon>Bacillales</taxon>
        <taxon>Paenibacillaceae</taxon>
        <taxon>Cohnella</taxon>
    </lineage>
</organism>
<dbReference type="InterPro" id="IPR008929">
    <property type="entry name" value="Chondroitin_lyas"/>
</dbReference>
<keyword evidence="2" id="KW-0732">Signal</keyword>
<gene>
    <name evidence="7" type="ORF">FPL14_11350</name>
</gene>
<evidence type="ECO:0000259" key="6">
    <source>
        <dbReference type="Pfam" id="PF16889"/>
    </source>
</evidence>
<dbReference type="Pfam" id="PF07940">
    <property type="entry name" value="Hepar_II_III_C"/>
    <property type="match status" value="1"/>
</dbReference>
<proteinExistence type="predicted"/>
<dbReference type="PANTHER" id="PTHR39210:SF1">
    <property type="entry name" value="HEPARIN-SULFATE LYASE"/>
    <property type="match status" value="1"/>
</dbReference>
<keyword evidence="3" id="KW-0574">Periplasm</keyword>
<protein>
    <submittedName>
        <fullName evidence="7">Uncharacterized protein</fullName>
    </submittedName>
</protein>
<dbReference type="InterPro" id="IPR031680">
    <property type="entry name" value="Hepar_II_III_N"/>
</dbReference>
<dbReference type="GO" id="GO:0042597">
    <property type="term" value="C:periplasmic space"/>
    <property type="evidence" value="ECO:0007669"/>
    <property type="project" value="UniProtKB-SubCell"/>
</dbReference>
<dbReference type="Proteomes" id="UP000515679">
    <property type="component" value="Chromosome"/>
</dbReference>
<evidence type="ECO:0000259" key="5">
    <source>
        <dbReference type="Pfam" id="PF07940"/>
    </source>
</evidence>
<evidence type="ECO:0000313" key="7">
    <source>
        <dbReference type="EMBL" id="QMV41714.1"/>
    </source>
</evidence>
<reference evidence="7 8" key="1">
    <citation type="submission" date="2019-07" db="EMBL/GenBank/DDBJ databases">
        <authorList>
            <person name="Kim J.K."/>
            <person name="Cheong H.-M."/>
            <person name="Choi Y."/>
            <person name="Hwang K.J."/>
            <person name="Lee S."/>
            <person name="Choi C."/>
        </authorList>
    </citation>
    <scope>NUCLEOTIDE SEQUENCE [LARGE SCALE GENOMIC DNA]</scope>
    <source>
        <strain evidence="7 8">KS 22</strain>
    </source>
</reference>
<keyword evidence="8" id="KW-1185">Reference proteome</keyword>
<dbReference type="EMBL" id="CP041969">
    <property type="protein sequence ID" value="QMV41714.1"/>
    <property type="molecule type" value="Genomic_DNA"/>
</dbReference>
<comment type="subcellular location">
    <subcellularLocation>
        <location evidence="1">Periplasm</location>
    </subcellularLocation>
</comment>
<name>A0A7G5BXN0_9BACL</name>
<feature type="domain" description="Heparinase II/III-like C-terminal" evidence="5">
    <location>
        <begin position="387"/>
        <end position="514"/>
    </location>
</feature>
<evidence type="ECO:0000256" key="2">
    <source>
        <dbReference type="ARBA" id="ARBA00022729"/>
    </source>
</evidence>
<accession>A0A7G5BXN0</accession>
<dbReference type="GO" id="GO:0016829">
    <property type="term" value="F:lyase activity"/>
    <property type="evidence" value="ECO:0007669"/>
    <property type="project" value="UniProtKB-KW"/>
</dbReference>
<evidence type="ECO:0000256" key="3">
    <source>
        <dbReference type="ARBA" id="ARBA00022764"/>
    </source>
</evidence>
<feature type="domain" description="Heparin-sulfate lyase N-terminal" evidence="6">
    <location>
        <begin position="100"/>
        <end position="332"/>
    </location>
</feature>
<evidence type="ECO:0000256" key="1">
    <source>
        <dbReference type="ARBA" id="ARBA00004418"/>
    </source>
</evidence>
<dbReference type="SUPFAM" id="SSF48230">
    <property type="entry name" value="Chondroitin AC/alginate lyase"/>
    <property type="match status" value="1"/>
</dbReference>
<dbReference type="Gene3D" id="2.70.98.70">
    <property type="match status" value="1"/>
</dbReference>
<sequence length="519" mass="60365">MIRVDRIKRMLITTSYLKWNQIGHRLLFMGKRRFAYPFRIITMNHYKRKIKKLHLGVRLTKRNILLSHGNLNEYWNPTRMNDFQLEIKNIQSNKFVFLNYELQFDDTIEWHTTRASHLWRYNLHYFEYGISLGLAWTQDTAITSYYNTFKSLVLSWIENNQQVGIGDGWHPYTLSLRLVNWTYAYDLFRTAIEDDVAFKQALLESYWVQSYFLSKNIEWDVLGNHLIENGKALVYAGLFLEGPFSDSILNKGLTILWGQLNDQILADGGHYERSPMYHQIVLKDYLEVIRLLRIYERPIPEWVYRKLEAMVHFQNQTLHPDGKIPLLNDSAFHIASSSASIRLLSYGMGVGSAETSDRPDSLLDWLLIGHNRLIGNVDELDNKETVSFFGDESGYYVYKGEKLFLIADAGQSCPDFLPAHAHADFGNYELSFGGKRWIVDSGVYQYQGDLRNTFRSTAAHNCLMINGRNQSDVWGNFRLAKRARPTAVYYSDIDGVWALSASHDGYHDIGVNPVRKFLL</sequence>
<evidence type="ECO:0000256" key="4">
    <source>
        <dbReference type="ARBA" id="ARBA00023239"/>
    </source>
</evidence>
<dbReference type="InterPro" id="IPR012480">
    <property type="entry name" value="Hepar_II_III_C"/>
</dbReference>